<evidence type="ECO:0000313" key="3">
    <source>
        <dbReference type="Proteomes" id="UP000838878"/>
    </source>
</evidence>
<feature type="chain" id="PRO_5035450440" evidence="1">
    <location>
        <begin position="23"/>
        <end position="121"/>
    </location>
</feature>
<protein>
    <submittedName>
        <fullName evidence="2">Uncharacterized protein</fullName>
    </submittedName>
</protein>
<dbReference type="Proteomes" id="UP000838878">
    <property type="component" value="Chromosome 2"/>
</dbReference>
<feature type="signal peptide" evidence="1">
    <location>
        <begin position="1"/>
        <end position="22"/>
    </location>
</feature>
<evidence type="ECO:0000256" key="1">
    <source>
        <dbReference type="SAM" id="SignalP"/>
    </source>
</evidence>
<sequence length="121" mass="13084">MAAFKNLLIFLTLSIIINVCSGQTAQGGPHTSQGGAHENQGRLRREVLQNENGNMDQASLQQNPKNWTTCDITFSTKISCQDCSTRLICKPIGGILVSCNNPKRPYCNNGICSAVPSLDCV</sequence>
<feature type="non-terminal residue" evidence="2">
    <location>
        <position position="121"/>
    </location>
</feature>
<evidence type="ECO:0000313" key="2">
    <source>
        <dbReference type="EMBL" id="CAH0720322.1"/>
    </source>
</evidence>
<dbReference type="AlphaFoldDB" id="A0A8J9UHV6"/>
<keyword evidence="3" id="KW-1185">Reference proteome</keyword>
<dbReference type="OrthoDB" id="7489034at2759"/>
<proteinExistence type="predicted"/>
<reference evidence="2" key="1">
    <citation type="submission" date="2021-12" db="EMBL/GenBank/DDBJ databases">
        <authorList>
            <person name="Martin H S."/>
        </authorList>
    </citation>
    <scope>NUCLEOTIDE SEQUENCE</scope>
</reference>
<dbReference type="EMBL" id="OV170222">
    <property type="protein sequence ID" value="CAH0720322.1"/>
    <property type="molecule type" value="Genomic_DNA"/>
</dbReference>
<accession>A0A8J9UHV6</accession>
<keyword evidence="1" id="KW-0732">Signal</keyword>
<gene>
    <name evidence="2" type="ORF">BINO364_LOCUS6569</name>
</gene>
<name>A0A8J9UHV6_9NEOP</name>
<organism evidence="2 3">
    <name type="scientific">Brenthis ino</name>
    <name type="common">lesser marbled fritillary</name>
    <dbReference type="NCBI Taxonomy" id="405034"/>
    <lineage>
        <taxon>Eukaryota</taxon>
        <taxon>Metazoa</taxon>
        <taxon>Ecdysozoa</taxon>
        <taxon>Arthropoda</taxon>
        <taxon>Hexapoda</taxon>
        <taxon>Insecta</taxon>
        <taxon>Pterygota</taxon>
        <taxon>Neoptera</taxon>
        <taxon>Endopterygota</taxon>
        <taxon>Lepidoptera</taxon>
        <taxon>Glossata</taxon>
        <taxon>Ditrysia</taxon>
        <taxon>Papilionoidea</taxon>
        <taxon>Nymphalidae</taxon>
        <taxon>Heliconiinae</taxon>
        <taxon>Argynnini</taxon>
        <taxon>Brenthis</taxon>
    </lineage>
</organism>